<keyword evidence="7 8" id="KW-0143">Chaperone</keyword>
<keyword evidence="5 8" id="KW-0067">ATP-binding</keyword>
<reference evidence="10 11" key="1">
    <citation type="submission" date="2013-11" db="EMBL/GenBank/DDBJ databases">
        <title>Metagenomic analysis of a methanogenic consortium involved in long chain n-alkane degradation.</title>
        <authorList>
            <person name="Davidova I.A."/>
            <person name="Callaghan A.V."/>
            <person name="Wawrik B."/>
            <person name="Pruitt S."/>
            <person name="Marks C."/>
            <person name="Duncan K.E."/>
            <person name="Suflita J.M."/>
        </authorList>
    </citation>
    <scope>NUCLEOTIDE SEQUENCE [LARGE SCALE GENOMIC DNA]</scope>
    <source>
        <strain evidence="10 11">SPR</strain>
    </source>
</reference>
<dbReference type="RefSeq" id="WP_044351622.1">
    <property type="nucleotide sequence ID" value="NZ_AZAC01000045.1"/>
</dbReference>
<dbReference type="Proteomes" id="UP000032233">
    <property type="component" value="Unassembled WGS sequence"/>
</dbReference>
<proteinExistence type="inferred from homology"/>
<dbReference type="PATRIC" id="fig|1429043.3.peg.4813"/>
<dbReference type="InterPro" id="IPR036890">
    <property type="entry name" value="HATPase_C_sf"/>
</dbReference>
<organism evidence="10 11">
    <name type="scientific">Dethiosulfatarculus sandiegensis</name>
    <dbReference type="NCBI Taxonomy" id="1429043"/>
    <lineage>
        <taxon>Bacteria</taxon>
        <taxon>Pseudomonadati</taxon>
        <taxon>Thermodesulfobacteriota</taxon>
        <taxon>Desulfarculia</taxon>
        <taxon>Desulfarculales</taxon>
        <taxon>Desulfarculaceae</taxon>
        <taxon>Dethiosulfatarculus</taxon>
    </lineage>
</organism>
<dbReference type="GO" id="GO:0051082">
    <property type="term" value="F:unfolded protein binding"/>
    <property type="evidence" value="ECO:0007669"/>
    <property type="project" value="UniProtKB-UniRule"/>
</dbReference>
<dbReference type="Gene3D" id="3.30.230.80">
    <property type="match status" value="1"/>
</dbReference>
<feature type="binding site" evidence="9">
    <location>
        <position position="102"/>
    </location>
    <ligand>
        <name>ATP</name>
        <dbReference type="ChEBI" id="CHEBI:30616"/>
    </ligand>
</feature>
<comment type="function">
    <text evidence="8">Molecular chaperone. Has ATPase activity.</text>
</comment>
<evidence type="ECO:0000256" key="7">
    <source>
        <dbReference type="ARBA" id="ARBA00023186"/>
    </source>
</evidence>
<dbReference type="InterPro" id="IPR020575">
    <property type="entry name" value="Hsp90_N"/>
</dbReference>
<sequence length="635" mass="72721">MTEQKKTKQHEFRAEVKQLLDILANSLYTNKEIFVRELVSNASDALDKVRFEINRGAEVRDKDLPLEIRISCDKEKKLLTITDTGLGLTEEEAINNLGTIAKSGSAEFMEQMAGEQNNLEGIIGKFGVGFYSVFMAAEKVVVKSQSYLPEAGPVAWSSDGSGVFELEDLEPGRQRGTVIEVHLKDDELSFAEADRLKDIIKRHSNFIGFPIYVEDEQVNTIPAIWREPKFSLKQEQYNEFYKFLTFDSQDPFETIHISVDAPVQFNALLFIPQTSHDMPGFNQERPGVDLYVQRVLIQKGNKDLIPEYLGFVRGVVDSEDLPLNISRETLQENLVLGKIAKNLTKQVVSHLQKMADKEPERYLEFWREHGKTFKLGYMDFANRERYAELLRFNSSASDDAEGLTSLAEYVERKKTDQNDIYYVSGPSREAFELNPHMEIFRKKGVEVLYLFEPLDEFALEALAKYKEYNFKSVEHADTKDLDKFESTEEDKKQTPLSSEDKEVFDRFLEHVKDVLGDRVTKVKVSTRLSDSPCCLVNPDDGMTSSMQKIMHIVNKDASIPTKVLEINQDHQLIRNLLEVFKGNPTDSYLKDVLEQLFESALLTEGYLKDPHQMVARIQSLMDKSSSWYLSVKNAK</sequence>
<feature type="binding site" evidence="9">
    <location>
        <position position="37"/>
    </location>
    <ligand>
        <name>ATP</name>
        <dbReference type="ChEBI" id="CHEBI:30616"/>
    </ligand>
</feature>
<dbReference type="InterPro" id="IPR037196">
    <property type="entry name" value="HSP90_C"/>
</dbReference>
<comment type="similarity">
    <text evidence="2 8">Belongs to the heat shock protein 90 family.</text>
</comment>
<evidence type="ECO:0000256" key="9">
    <source>
        <dbReference type="PIRSR" id="PIRSR002583-1"/>
    </source>
</evidence>
<dbReference type="HAMAP" id="MF_00505">
    <property type="entry name" value="HSP90"/>
    <property type="match status" value="1"/>
</dbReference>
<evidence type="ECO:0000313" key="11">
    <source>
        <dbReference type="Proteomes" id="UP000032233"/>
    </source>
</evidence>
<comment type="subcellular location">
    <subcellularLocation>
        <location evidence="1 8">Cytoplasm</location>
    </subcellularLocation>
</comment>
<dbReference type="OrthoDB" id="9802640at2"/>
<keyword evidence="4 8" id="KW-0547">Nucleotide-binding</keyword>
<feature type="binding site" evidence="9">
    <location>
        <position position="96"/>
    </location>
    <ligand>
        <name>ATP</name>
        <dbReference type="ChEBI" id="CHEBI:30616"/>
    </ligand>
</feature>
<feature type="binding site" evidence="9">
    <location>
        <position position="177"/>
    </location>
    <ligand>
        <name>ATP</name>
        <dbReference type="ChEBI" id="CHEBI:30616"/>
    </ligand>
</feature>
<comment type="subunit">
    <text evidence="8">Homodimer.</text>
</comment>
<feature type="region of interest" description="A; substrate-binding" evidence="8">
    <location>
        <begin position="1"/>
        <end position="327"/>
    </location>
</feature>
<name>A0A0D2J0F2_9BACT</name>
<dbReference type="SUPFAM" id="SSF54211">
    <property type="entry name" value="Ribosomal protein S5 domain 2-like"/>
    <property type="match status" value="1"/>
</dbReference>
<evidence type="ECO:0000256" key="8">
    <source>
        <dbReference type="HAMAP-Rule" id="MF_00505"/>
    </source>
</evidence>
<keyword evidence="6 8" id="KW-0346">Stress response</keyword>
<gene>
    <name evidence="8" type="primary">htpG</name>
    <name evidence="10" type="ORF">X474_22750</name>
</gene>
<dbReference type="Gene3D" id="3.30.565.10">
    <property type="entry name" value="Histidine kinase-like ATPase, C-terminal domain"/>
    <property type="match status" value="1"/>
</dbReference>
<dbReference type="SUPFAM" id="SSF55874">
    <property type="entry name" value="ATPase domain of HSP90 chaperone/DNA topoisomerase II/histidine kinase"/>
    <property type="match status" value="1"/>
</dbReference>
<dbReference type="Gene3D" id="1.20.120.790">
    <property type="entry name" value="Heat shock protein 90, C-terminal domain"/>
    <property type="match status" value="1"/>
</dbReference>
<dbReference type="InterPro" id="IPR001404">
    <property type="entry name" value="Hsp90_fam"/>
</dbReference>
<dbReference type="Pfam" id="PF00183">
    <property type="entry name" value="HSP90"/>
    <property type="match status" value="1"/>
</dbReference>
<comment type="caution">
    <text evidence="10">The sequence shown here is derived from an EMBL/GenBank/DDBJ whole genome shotgun (WGS) entry which is preliminary data.</text>
</comment>
<feature type="region of interest" description="C" evidence="8">
    <location>
        <begin position="549"/>
        <end position="635"/>
    </location>
</feature>
<dbReference type="PIRSF" id="PIRSF002583">
    <property type="entry name" value="Hsp90"/>
    <property type="match status" value="1"/>
</dbReference>
<dbReference type="GO" id="GO:0005737">
    <property type="term" value="C:cytoplasm"/>
    <property type="evidence" value="ECO:0007669"/>
    <property type="project" value="UniProtKB-SubCell"/>
</dbReference>
<dbReference type="EMBL" id="AZAC01000045">
    <property type="protein sequence ID" value="KIX11719.1"/>
    <property type="molecule type" value="Genomic_DNA"/>
</dbReference>
<dbReference type="Pfam" id="PF13589">
    <property type="entry name" value="HATPase_c_3"/>
    <property type="match status" value="1"/>
</dbReference>
<evidence type="ECO:0000313" key="10">
    <source>
        <dbReference type="EMBL" id="KIX11719.1"/>
    </source>
</evidence>
<dbReference type="GO" id="GO:0140662">
    <property type="term" value="F:ATP-dependent protein folding chaperone"/>
    <property type="evidence" value="ECO:0007669"/>
    <property type="project" value="InterPro"/>
</dbReference>
<dbReference type="AlphaFoldDB" id="A0A0D2J0F2"/>
<dbReference type="NCBIfam" id="NF003555">
    <property type="entry name" value="PRK05218.1"/>
    <property type="match status" value="1"/>
</dbReference>
<dbReference type="SUPFAM" id="SSF110942">
    <property type="entry name" value="HSP90 C-terminal domain"/>
    <property type="match status" value="1"/>
</dbReference>
<keyword evidence="3 8" id="KW-0963">Cytoplasm</keyword>
<keyword evidence="11" id="KW-1185">Reference proteome</keyword>
<dbReference type="GO" id="GO:0005524">
    <property type="term" value="F:ATP binding"/>
    <property type="evidence" value="ECO:0007669"/>
    <property type="project" value="UniProtKB-UniRule"/>
</dbReference>
<feature type="binding site" evidence="9">
    <location>
        <position position="327"/>
    </location>
    <ligand>
        <name>ATP</name>
        <dbReference type="ChEBI" id="CHEBI:30616"/>
    </ligand>
</feature>
<dbReference type="CDD" id="cd16927">
    <property type="entry name" value="HATPase_Hsp90-like"/>
    <property type="match status" value="1"/>
</dbReference>
<feature type="binding site" evidence="9">
    <location>
        <position position="83"/>
    </location>
    <ligand>
        <name>ATP</name>
        <dbReference type="ChEBI" id="CHEBI:30616"/>
    </ligand>
</feature>
<evidence type="ECO:0000256" key="3">
    <source>
        <dbReference type="ARBA" id="ARBA00022490"/>
    </source>
</evidence>
<evidence type="ECO:0000256" key="4">
    <source>
        <dbReference type="ARBA" id="ARBA00022741"/>
    </source>
</evidence>
<dbReference type="GO" id="GO:0016887">
    <property type="term" value="F:ATP hydrolysis activity"/>
    <property type="evidence" value="ECO:0007669"/>
    <property type="project" value="InterPro"/>
</dbReference>
<dbReference type="FunCoup" id="A0A0D2J0F2">
    <property type="interactions" value="462"/>
</dbReference>
<dbReference type="STRING" id="1429043.X474_22750"/>
<evidence type="ECO:0000256" key="6">
    <source>
        <dbReference type="ARBA" id="ARBA00023016"/>
    </source>
</evidence>
<feature type="binding site" evidence="9">
    <location>
        <position position="41"/>
    </location>
    <ligand>
        <name>ATP</name>
        <dbReference type="ChEBI" id="CHEBI:30616"/>
    </ligand>
</feature>
<dbReference type="FunFam" id="3.30.565.10:FF:000009">
    <property type="entry name" value="Molecular chaperone HtpG"/>
    <property type="match status" value="1"/>
</dbReference>
<protein>
    <recommendedName>
        <fullName evidence="8">Chaperone protein HtpG</fullName>
    </recommendedName>
    <alternativeName>
        <fullName evidence="8">Heat shock protein HtpG</fullName>
    </alternativeName>
    <alternativeName>
        <fullName evidence="8">High temperature protein G</fullName>
    </alternativeName>
</protein>
<dbReference type="InParanoid" id="A0A0D2J0F2"/>
<dbReference type="PRINTS" id="PR00775">
    <property type="entry name" value="HEATSHOCK90"/>
</dbReference>
<dbReference type="PANTHER" id="PTHR11528">
    <property type="entry name" value="HEAT SHOCK PROTEIN 90 FAMILY MEMBER"/>
    <property type="match status" value="1"/>
</dbReference>
<dbReference type="InterPro" id="IPR020568">
    <property type="entry name" value="Ribosomal_Su5_D2-typ_SF"/>
</dbReference>
<evidence type="ECO:0000256" key="2">
    <source>
        <dbReference type="ARBA" id="ARBA00008239"/>
    </source>
</evidence>
<accession>A0A0D2J0F2</accession>
<feature type="binding site" evidence="9">
    <location>
        <begin position="103"/>
        <end position="104"/>
    </location>
    <ligand>
        <name>ATP</name>
        <dbReference type="ChEBI" id="CHEBI:30616"/>
    </ligand>
</feature>
<evidence type="ECO:0000256" key="5">
    <source>
        <dbReference type="ARBA" id="ARBA00022840"/>
    </source>
</evidence>
<evidence type="ECO:0000256" key="1">
    <source>
        <dbReference type="ARBA" id="ARBA00004496"/>
    </source>
</evidence>
<dbReference type="Gene3D" id="3.40.50.11260">
    <property type="match status" value="1"/>
</dbReference>
<comment type="caution">
    <text evidence="8">Lacks conserved residue(s) required for the propagation of feature annotation.</text>
</comment>